<dbReference type="PANTHER" id="PTHR43537:SF44">
    <property type="entry name" value="GNTR FAMILY REGULATORY PROTEIN"/>
    <property type="match status" value="1"/>
</dbReference>
<organism evidence="6 7">
    <name type="scientific">Microlunatus sagamiharensis</name>
    <dbReference type="NCBI Taxonomy" id="546874"/>
    <lineage>
        <taxon>Bacteria</taxon>
        <taxon>Bacillati</taxon>
        <taxon>Actinomycetota</taxon>
        <taxon>Actinomycetes</taxon>
        <taxon>Propionibacteriales</taxon>
        <taxon>Propionibacteriaceae</taxon>
        <taxon>Microlunatus</taxon>
    </lineage>
</organism>
<keyword evidence="1" id="KW-0805">Transcription regulation</keyword>
<name>A0A1H2ML50_9ACTN</name>
<sequence length="280" mass="30930">MTQWRDGRSRLSERIADELQTEILRGGLVPNLRLPTEVELMERYSVSRTVVREAAKLLEQRGLVSVAPGRGMVVAEFDGARIAEQFSILMLASDGTFGHLLELRLALELQVSTAAAQSAGPEDLERLAASITEGEAAVAADGTVDAEAFLDADMNFHESLARASGNPFFDLVCRPINSFLRTHYQYREGYPSNPSLTLAEHGEILTNLRRRDTYGARKASEEHLRRLLRKWQTPTDGAVAPSIREMSSTTDAEAARRRQTSQTPTSHTPTTTTHTPVQEA</sequence>
<dbReference type="EMBL" id="LT629799">
    <property type="protein sequence ID" value="SDU93804.1"/>
    <property type="molecule type" value="Genomic_DNA"/>
</dbReference>
<dbReference type="PANTHER" id="PTHR43537">
    <property type="entry name" value="TRANSCRIPTIONAL REGULATOR, GNTR FAMILY"/>
    <property type="match status" value="1"/>
</dbReference>
<evidence type="ECO:0000313" key="6">
    <source>
        <dbReference type="EMBL" id="SDU93804.1"/>
    </source>
</evidence>
<keyword evidence="2 6" id="KW-0238">DNA-binding</keyword>
<dbReference type="Pfam" id="PF07729">
    <property type="entry name" value="FCD"/>
    <property type="match status" value="1"/>
</dbReference>
<feature type="region of interest" description="Disordered" evidence="4">
    <location>
        <begin position="235"/>
        <end position="280"/>
    </location>
</feature>
<dbReference type="SMART" id="SM00895">
    <property type="entry name" value="FCD"/>
    <property type="match status" value="1"/>
</dbReference>
<dbReference type="Pfam" id="PF00392">
    <property type="entry name" value="GntR"/>
    <property type="match status" value="1"/>
</dbReference>
<dbReference type="RefSeq" id="WP_091074498.1">
    <property type="nucleotide sequence ID" value="NZ_LT629799.1"/>
</dbReference>
<dbReference type="SMART" id="SM00345">
    <property type="entry name" value="HTH_GNTR"/>
    <property type="match status" value="1"/>
</dbReference>
<keyword evidence="7" id="KW-1185">Reference proteome</keyword>
<dbReference type="CDD" id="cd07377">
    <property type="entry name" value="WHTH_GntR"/>
    <property type="match status" value="1"/>
</dbReference>
<accession>A0A1H2ML50</accession>
<dbReference type="InterPro" id="IPR036390">
    <property type="entry name" value="WH_DNA-bd_sf"/>
</dbReference>
<evidence type="ECO:0000256" key="2">
    <source>
        <dbReference type="ARBA" id="ARBA00023125"/>
    </source>
</evidence>
<dbReference type="InterPro" id="IPR036388">
    <property type="entry name" value="WH-like_DNA-bd_sf"/>
</dbReference>
<dbReference type="SUPFAM" id="SSF48008">
    <property type="entry name" value="GntR ligand-binding domain-like"/>
    <property type="match status" value="1"/>
</dbReference>
<dbReference type="InterPro" id="IPR008920">
    <property type="entry name" value="TF_FadR/GntR_C"/>
</dbReference>
<protein>
    <submittedName>
        <fullName evidence="6">DNA-binding transcriptional regulator, FadR family</fullName>
    </submittedName>
</protein>
<dbReference type="PROSITE" id="PS50949">
    <property type="entry name" value="HTH_GNTR"/>
    <property type="match status" value="1"/>
</dbReference>
<dbReference type="AlphaFoldDB" id="A0A1H2ML50"/>
<dbReference type="Gene3D" id="1.10.10.10">
    <property type="entry name" value="Winged helix-like DNA-binding domain superfamily/Winged helix DNA-binding domain"/>
    <property type="match status" value="1"/>
</dbReference>
<evidence type="ECO:0000256" key="4">
    <source>
        <dbReference type="SAM" id="MobiDB-lite"/>
    </source>
</evidence>
<dbReference type="SUPFAM" id="SSF46785">
    <property type="entry name" value="Winged helix' DNA-binding domain"/>
    <property type="match status" value="1"/>
</dbReference>
<keyword evidence="3" id="KW-0804">Transcription</keyword>
<dbReference type="STRING" id="546874.SAMN04488544_2262"/>
<evidence type="ECO:0000256" key="3">
    <source>
        <dbReference type="ARBA" id="ARBA00023163"/>
    </source>
</evidence>
<dbReference type="InterPro" id="IPR011711">
    <property type="entry name" value="GntR_C"/>
</dbReference>
<feature type="compositionally biased region" description="Low complexity" evidence="4">
    <location>
        <begin position="260"/>
        <end position="280"/>
    </location>
</feature>
<reference evidence="7" key="1">
    <citation type="submission" date="2016-10" db="EMBL/GenBank/DDBJ databases">
        <authorList>
            <person name="Varghese N."/>
            <person name="Submissions S."/>
        </authorList>
    </citation>
    <scope>NUCLEOTIDE SEQUENCE [LARGE SCALE GENOMIC DNA]</scope>
    <source>
        <strain evidence="7">DSM 21743</strain>
    </source>
</reference>
<evidence type="ECO:0000313" key="7">
    <source>
        <dbReference type="Proteomes" id="UP000198825"/>
    </source>
</evidence>
<dbReference type="PRINTS" id="PR00035">
    <property type="entry name" value="HTHGNTR"/>
</dbReference>
<evidence type="ECO:0000259" key="5">
    <source>
        <dbReference type="PROSITE" id="PS50949"/>
    </source>
</evidence>
<dbReference type="Proteomes" id="UP000198825">
    <property type="component" value="Chromosome I"/>
</dbReference>
<dbReference type="GO" id="GO:0003677">
    <property type="term" value="F:DNA binding"/>
    <property type="evidence" value="ECO:0007669"/>
    <property type="project" value="UniProtKB-KW"/>
</dbReference>
<dbReference type="GO" id="GO:0003700">
    <property type="term" value="F:DNA-binding transcription factor activity"/>
    <property type="evidence" value="ECO:0007669"/>
    <property type="project" value="InterPro"/>
</dbReference>
<proteinExistence type="predicted"/>
<evidence type="ECO:0000256" key="1">
    <source>
        <dbReference type="ARBA" id="ARBA00023015"/>
    </source>
</evidence>
<dbReference type="InterPro" id="IPR000524">
    <property type="entry name" value="Tscrpt_reg_HTH_GntR"/>
</dbReference>
<gene>
    <name evidence="6" type="ORF">SAMN04488544_2262</name>
</gene>
<dbReference type="Gene3D" id="1.20.120.530">
    <property type="entry name" value="GntR ligand-binding domain-like"/>
    <property type="match status" value="1"/>
</dbReference>
<dbReference type="OrthoDB" id="3172099at2"/>
<feature type="domain" description="HTH gntR-type" evidence="5">
    <location>
        <begin position="9"/>
        <end position="77"/>
    </location>
</feature>